<reference evidence="2 3" key="1">
    <citation type="journal article" date="2019" name="Int. J. Syst. Evol. Microbiol.">
        <title>The Global Catalogue of Microorganisms (GCM) 10K type strain sequencing project: providing services to taxonomists for standard genome sequencing and annotation.</title>
        <authorList>
            <consortium name="The Broad Institute Genomics Platform"/>
            <consortium name="The Broad Institute Genome Sequencing Center for Infectious Disease"/>
            <person name="Wu L."/>
            <person name="Ma J."/>
        </authorList>
    </citation>
    <scope>NUCLEOTIDE SEQUENCE [LARGE SCALE GENOMIC DNA]</scope>
    <source>
        <strain evidence="2 3">DT92</strain>
    </source>
</reference>
<dbReference type="EMBL" id="JBHSZG010000001">
    <property type="protein sequence ID" value="MFC7137453.1"/>
    <property type="molecule type" value="Genomic_DNA"/>
</dbReference>
<gene>
    <name evidence="2" type="ORF">ACFQRB_15510</name>
</gene>
<dbReference type="AlphaFoldDB" id="A0ABD5XQU4"/>
<accession>A0ABD5XQU4</accession>
<comment type="caution">
    <text evidence="2">The sequence shown here is derived from an EMBL/GenBank/DDBJ whole genome shotgun (WGS) entry which is preliminary data.</text>
</comment>
<feature type="transmembrane region" description="Helical" evidence="1">
    <location>
        <begin position="43"/>
        <end position="65"/>
    </location>
</feature>
<keyword evidence="1" id="KW-1133">Transmembrane helix</keyword>
<keyword evidence="1" id="KW-0472">Membrane</keyword>
<keyword evidence="1" id="KW-0812">Transmembrane</keyword>
<dbReference type="RefSeq" id="WP_284013351.1">
    <property type="nucleotide sequence ID" value="NZ_CP126156.1"/>
</dbReference>
<proteinExistence type="predicted"/>
<dbReference type="GeneID" id="81120481"/>
<evidence type="ECO:0000256" key="1">
    <source>
        <dbReference type="SAM" id="Phobius"/>
    </source>
</evidence>
<protein>
    <submittedName>
        <fullName evidence="2">Uncharacterized protein</fullName>
    </submittedName>
</protein>
<sequence>MGGIVSGLSGRIVGAGMALSASVSVPALPYVPEVAADWGLAELPVVVGVVTFVAVRLALGVALVVRGGEDARPDPLAFGRPDEPGAVGALLSRLRSRR</sequence>
<evidence type="ECO:0000313" key="2">
    <source>
        <dbReference type="EMBL" id="MFC7137453.1"/>
    </source>
</evidence>
<feature type="transmembrane region" description="Helical" evidence="1">
    <location>
        <begin position="12"/>
        <end position="31"/>
    </location>
</feature>
<name>A0ABD5XQU4_9EURY</name>
<evidence type="ECO:0000313" key="3">
    <source>
        <dbReference type="Proteomes" id="UP001596368"/>
    </source>
</evidence>
<organism evidence="2 3">
    <name type="scientific">Halobaculum litoreum</name>
    <dbReference type="NCBI Taxonomy" id="3031998"/>
    <lineage>
        <taxon>Archaea</taxon>
        <taxon>Methanobacteriati</taxon>
        <taxon>Methanobacteriota</taxon>
        <taxon>Stenosarchaea group</taxon>
        <taxon>Halobacteria</taxon>
        <taxon>Halobacteriales</taxon>
        <taxon>Haloferacaceae</taxon>
        <taxon>Halobaculum</taxon>
    </lineage>
</organism>
<dbReference type="Proteomes" id="UP001596368">
    <property type="component" value="Unassembled WGS sequence"/>
</dbReference>
<keyword evidence="3" id="KW-1185">Reference proteome</keyword>